<sequence>MRFSTLVIIPLSLSLLVSADTAEPKFIDPVQLKITKIEEISDRDNAASRSSKRLKFASPAYNKAYAKKTMAEEYNWGSRQYDCLVKLWNKESNWRVNADNPNSSAYGIPQALPGNKMGKGWKSDPHVQINWGLKYIQGRYDTPCGAWSAFRSKGWY</sequence>
<dbReference type="Gene3D" id="1.10.530.10">
    <property type="match status" value="1"/>
</dbReference>
<gene>
    <name evidence="1" type="ORF">UFOVP359_4</name>
</gene>
<dbReference type="EMBL" id="LR798295">
    <property type="protein sequence ID" value="CAB5221658.1"/>
    <property type="molecule type" value="Genomic_DNA"/>
</dbReference>
<reference evidence="1" key="1">
    <citation type="submission" date="2020-05" db="EMBL/GenBank/DDBJ databases">
        <authorList>
            <person name="Chiriac C."/>
            <person name="Salcher M."/>
            <person name="Ghai R."/>
            <person name="Kavagutti S V."/>
        </authorList>
    </citation>
    <scope>NUCLEOTIDE SEQUENCE</scope>
</reference>
<evidence type="ECO:0000313" key="1">
    <source>
        <dbReference type="EMBL" id="CAB5221658.1"/>
    </source>
</evidence>
<organism evidence="1">
    <name type="scientific">uncultured Caudovirales phage</name>
    <dbReference type="NCBI Taxonomy" id="2100421"/>
    <lineage>
        <taxon>Viruses</taxon>
        <taxon>Duplodnaviria</taxon>
        <taxon>Heunggongvirae</taxon>
        <taxon>Uroviricota</taxon>
        <taxon>Caudoviricetes</taxon>
        <taxon>Peduoviridae</taxon>
        <taxon>Maltschvirus</taxon>
        <taxon>Maltschvirus maltsch</taxon>
    </lineage>
</organism>
<name>A0A6J7WXR6_9CAUD</name>
<proteinExistence type="predicted"/>
<protein>
    <submittedName>
        <fullName evidence="1">LT_GEWL domain containing protein</fullName>
    </submittedName>
</protein>
<dbReference type="InterPro" id="IPR023346">
    <property type="entry name" value="Lysozyme-like_dom_sf"/>
</dbReference>
<accession>A0A6J7WXR6</accession>
<dbReference type="SUPFAM" id="SSF53955">
    <property type="entry name" value="Lysozyme-like"/>
    <property type="match status" value="1"/>
</dbReference>